<proteinExistence type="predicted"/>
<accession>A0A1H9PWP4</accession>
<dbReference type="AlphaFoldDB" id="A0A1H9PWP4"/>
<keyword evidence="2" id="KW-0175">Coiled coil</keyword>
<sequence length="319" mass="33439">MLSQRRLAIRTQIALQSDANIAMELPAKVVADPNASGLVQAVMGGKVDAGRTGLPFAGKAVRKGDVLATVVFKADPLALASQRAQLAELQGARDIAQKRVDRLKGLEGSVPRKEIESAQSELASLTARERAIGGSLSSKESVVAPVSGVIARSNVVIGQVVETKDVLFEITDPAKVMVEATTADSTLAASISNASVKGSPDVRLELVGIGRSLREGVLPITFKASTSGSAKELPLAIGQPITVIANAKQSIKGYVLPAESITRNPANEPVVWIKSGAERYIPQPVQYQALDATRIVVTKGLGDENRVVTQGASLIAQIR</sequence>
<dbReference type="STRING" id="180197.SAMN02982919_02549"/>
<dbReference type="PANTHER" id="PTHR30097:SF4">
    <property type="entry name" value="SLR6042 PROTEIN"/>
    <property type="match status" value="1"/>
</dbReference>
<feature type="coiled-coil region" evidence="2">
    <location>
        <begin position="79"/>
        <end position="106"/>
    </location>
</feature>
<organism evidence="3 4">
    <name type="scientific">Giesbergeria anulus</name>
    <dbReference type="NCBI Taxonomy" id="180197"/>
    <lineage>
        <taxon>Bacteria</taxon>
        <taxon>Pseudomonadati</taxon>
        <taxon>Pseudomonadota</taxon>
        <taxon>Betaproteobacteria</taxon>
        <taxon>Burkholderiales</taxon>
        <taxon>Comamonadaceae</taxon>
        <taxon>Giesbergeria</taxon>
    </lineage>
</organism>
<dbReference type="Gene3D" id="1.10.287.470">
    <property type="entry name" value="Helix hairpin bin"/>
    <property type="match status" value="1"/>
</dbReference>
<dbReference type="GO" id="GO:0030313">
    <property type="term" value="C:cell envelope"/>
    <property type="evidence" value="ECO:0007669"/>
    <property type="project" value="TreeGrafter"/>
</dbReference>
<dbReference type="GO" id="GO:0060003">
    <property type="term" value="P:copper ion export"/>
    <property type="evidence" value="ECO:0007669"/>
    <property type="project" value="TreeGrafter"/>
</dbReference>
<evidence type="ECO:0000256" key="2">
    <source>
        <dbReference type="SAM" id="Coils"/>
    </source>
</evidence>
<keyword evidence="4" id="KW-1185">Reference proteome</keyword>
<reference evidence="3 4" key="1">
    <citation type="submission" date="2016-10" db="EMBL/GenBank/DDBJ databases">
        <authorList>
            <person name="de Groot N.N."/>
        </authorList>
    </citation>
    <scope>NUCLEOTIDE SEQUENCE [LARGE SCALE GENOMIC DNA]</scope>
    <source>
        <strain evidence="3 4">ATCC 35958</strain>
    </source>
</reference>
<evidence type="ECO:0000313" key="3">
    <source>
        <dbReference type="EMBL" id="SER52627.1"/>
    </source>
</evidence>
<dbReference type="Proteomes" id="UP000199766">
    <property type="component" value="Unassembled WGS sequence"/>
</dbReference>
<dbReference type="EMBL" id="FOGD01000009">
    <property type="protein sequence ID" value="SER52627.1"/>
    <property type="molecule type" value="Genomic_DNA"/>
</dbReference>
<dbReference type="GO" id="GO:0015679">
    <property type="term" value="P:plasma membrane copper ion transport"/>
    <property type="evidence" value="ECO:0007669"/>
    <property type="project" value="TreeGrafter"/>
</dbReference>
<dbReference type="Gene3D" id="2.40.420.20">
    <property type="match status" value="1"/>
</dbReference>
<name>A0A1H9PWP4_9BURK</name>
<evidence type="ECO:0000313" key="4">
    <source>
        <dbReference type="Proteomes" id="UP000199766"/>
    </source>
</evidence>
<gene>
    <name evidence="3" type="ORF">SAMN02982919_02549</name>
</gene>
<keyword evidence="1" id="KW-0813">Transport</keyword>
<dbReference type="SUPFAM" id="SSF111369">
    <property type="entry name" value="HlyD-like secretion proteins"/>
    <property type="match status" value="1"/>
</dbReference>
<dbReference type="Gene3D" id="2.40.30.170">
    <property type="match status" value="1"/>
</dbReference>
<dbReference type="Gene3D" id="2.40.50.100">
    <property type="match status" value="1"/>
</dbReference>
<protein>
    <submittedName>
        <fullName evidence="3">HlyD family secretion protein</fullName>
    </submittedName>
</protein>
<evidence type="ECO:0000256" key="1">
    <source>
        <dbReference type="ARBA" id="ARBA00022448"/>
    </source>
</evidence>
<dbReference type="InterPro" id="IPR051909">
    <property type="entry name" value="MFP_Cation_Efflux"/>
</dbReference>
<dbReference type="PANTHER" id="PTHR30097">
    <property type="entry name" value="CATION EFFLUX SYSTEM PROTEIN CUSB"/>
    <property type="match status" value="1"/>
</dbReference>